<dbReference type="Pfam" id="PF02823">
    <property type="entry name" value="ATP-synt_DE_N"/>
    <property type="match status" value="1"/>
</dbReference>
<dbReference type="AlphaFoldDB" id="A0A934TIV5"/>
<evidence type="ECO:0000259" key="12">
    <source>
        <dbReference type="Pfam" id="PF02823"/>
    </source>
</evidence>
<keyword evidence="9 10" id="KW-0066">ATP synthesis</keyword>
<evidence type="ECO:0000256" key="3">
    <source>
        <dbReference type="ARBA" id="ARBA00005712"/>
    </source>
</evidence>
<dbReference type="InterPro" id="IPR036771">
    <property type="entry name" value="ATPsynth_dsu/esu_N"/>
</dbReference>
<dbReference type="HAMAP" id="MF_00530">
    <property type="entry name" value="ATP_synth_epsil_bac"/>
    <property type="match status" value="1"/>
</dbReference>
<protein>
    <recommendedName>
        <fullName evidence="10">ATP synthase epsilon chain</fullName>
    </recommendedName>
    <alternativeName>
        <fullName evidence="10">ATP synthase F1 sector epsilon subunit</fullName>
    </alternativeName>
    <alternativeName>
        <fullName evidence="10">F-ATPase epsilon subunit</fullName>
    </alternativeName>
</protein>
<dbReference type="GO" id="GO:0046933">
    <property type="term" value="F:proton-transporting ATP synthase activity, rotational mechanism"/>
    <property type="evidence" value="ECO:0007669"/>
    <property type="project" value="UniProtKB-UniRule"/>
</dbReference>
<dbReference type="EMBL" id="NHSD01000139">
    <property type="protein sequence ID" value="MBK5926590.1"/>
    <property type="molecule type" value="Genomic_DNA"/>
</dbReference>
<keyword evidence="5 10" id="KW-0375">Hydrogen ion transport</keyword>
<keyword evidence="4 10" id="KW-0813">Transport</keyword>
<proteinExistence type="inferred from homology"/>
<evidence type="ECO:0000256" key="11">
    <source>
        <dbReference type="RuleBase" id="RU003656"/>
    </source>
</evidence>
<dbReference type="CDD" id="cd12152">
    <property type="entry name" value="F1-ATPase_delta"/>
    <property type="match status" value="1"/>
</dbReference>
<keyword evidence="7 10" id="KW-0472">Membrane</keyword>
<comment type="caution">
    <text evidence="13">The sequence shown here is derived from an EMBL/GenBank/DDBJ whole genome shotgun (WGS) entry which is preliminary data.</text>
</comment>
<evidence type="ECO:0000313" key="14">
    <source>
        <dbReference type="Proteomes" id="UP000706333"/>
    </source>
</evidence>
<dbReference type="SUPFAM" id="SSF51344">
    <property type="entry name" value="Epsilon subunit of F1F0-ATP synthase N-terminal domain"/>
    <property type="match status" value="1"/>
</dbReference>
<keyword evidence="14" id="KW-1185">Reference proteome</keyword>
<dbReference type="RefSeq" id="WP_201156359.1">
    <property type="nucleotide sequence ID" value="NZ_NHSD01000139.1"/>
</dbReference>
<dbReference type="GO" id="GO:0005886">
    <property type="term" value="C:plasma membrane"/>
    <property type="evidence" value="ECO:0007669"/>
    <property type="project" value="UniProtKB-SubCell"/>
</dbReference>
<name>A0A934TIV5_9RHOB</name>
<evidence type="ECO:0000256" key="1">
    <source>
        <dbReference type="ARBA" id="ARBA00003543"/>
    </source>
</evidence>
<evidence type="ECO:0000256" key="8">
    <source>
        <dbReference type="ARBA" id="ARBA00023196"/>
    </source>
</evidence>
<keyword evidence="8 10" id="KW-0139">CF(1)</keyword>
<accession>A0A934TIV5</accession>
<evidence type="ECO:0000256" key="9">
    <source>
        <dbReference type="ARBA" id="ARBA00023310"/>
    </source>
</evidence>
<evidence type="ECO:0000256" key="4">
    <source>
        <dbReference type="ARBA" id="ARBA00022448"/>
    </source>
</evidence>
<gene>
    <name evidence="10" type="primary">atpC</name>
    <name evidence="13" type="ORF">CCR87_04345</name>
</gene>
<comment type="subunit">
    <text evidence="10 11">F-type ATPases have 2 components, CF(1) - the catalytic core - and CF(0) - the membrane proton channel. CF(1) has five subunits: alpha(3), beta(3), gamma(1), delta(1), epsilon(1). CF(0) has three main subunits: a, b and c.</text>
</comment>
<reference evidence="13" key="2">
    <citation type="journal article" date="2020" name="Microorganisms">
        <title>Osmotic Adaptation and Compatible Solute Biosynthesis of Phototrophic Bacteria as Revealed from Genome Analyses.</title>
        <authorList>
            <person name="Imhoff J.F."/>
            <person name="Rahn T."/>
            <person name="Kunzel S."/>
            <person name="Keller A."/>
            <person name="Neulinger S.C."/>
        </authorList>
    </citation>
    <scope>NUCLEOTIDE SEQUENCE</scope>
    <source>
        <strain evidence="13">LMG 28126</strain>
    </source>
</reference>
<dbReference type="NCBIfam" id="TIGR01216">
    <property type="entry name" value="ATP_synt_epsi"/>
    <property type="match status" value="1"/>
</dbReference>
<reference evidence="13" key="1">
    <citation type="submission" date="2017-05" db="EMBL/GenBank/DDBJ databases">
        <authorList>
            <person name="Imhoff J.F."/>
            <person name="Rahn T."/>
            <person name="Kuenzel S."/>
            <person name="Neulinger S.C."/>
        </authorList>
    </citation>
    <scope>NUCLEOTIDE SEQUENCE</scope>
    <source>
        <strain evidence="13">LMG 28126</strain>
    </source>
</reference>
<feature type="domain" description="ATP synthase F1 complex delta/epsilon subunit N-terminal" evidence="12">
    <location>
        <begin position="5"/>
        <end position="83"/>
    </location>
</feature>
<dbReference type="Gene3D" id="2.60.15.10">
    <property type="entry name" value="F0F1 ATP synthase delta/epsilon subunit, N-terminal"/>
    <property type="match status" value="1"/>
</dbReference>
<evidence type="ECO:0000313" key="13">
    <source>
        <dbReference type="EMBL" id="MBK5926590.1"/>
    </source>
</evidence>
<comment type="function">
    <text evidence="1 10">Produces ATP from ADP in the presence of a proton gradient across the membrane.</text>
</comment>
<dbReference type="InterPro" id="IPR020546">
    <property type="entry name" value="ATP_synth_F1_dsu/esu_N"/>
</dbReference>
<keyword evidence="10" id="KW-1003">Cell membrane</keyword>
<sequence>MADTFDFELVSPERRLASMSARAVQIPGADGDLTAMPDHAPTITTLRPGVLRVEGPDGAKAYVVTGGFAEITPGAASVLAERAMPLEEATAEVVDALIAEARQAAADAPEDTRAEADKLVADMEALRGVANA</sequence>
<comment type="similarity">
    <text evidence="3 10 11">Belongs to the ATPase epsilon chain family.</text>
</comment>
<dbReference type="GO" id="GO:0012505">
    <property type="term" value="C:endomembrane system"/>
    <property type="evidence" value="ECO:0007669"/>
    <property type="project" value="UniProtKB-SubCell"/>
</dbReference>
<evidence type="ECO:0000256" key="7">
    <source>
        <dbReference type="ARBA" id="ARBA00023136"/>
    </source>
</evidence>
<dbReference type="GO" id="GO:0005524">
    <property type="term" value="F:ATP binding"/>
    <property type="evidence" value="ECO:0007669"/>
    <property type="project" value="UniProtKB-UniRule"/>
</dbReference>
<keyword evidence="6 10" id="KW-0406">Ion transport</keyword>
<dbReference type="Proteomes" id="UP000706333">
    <property type="component" value="Unassembled WGS sequence"/>
</dbReference>
<evidence type="ECO:0000256" key="6">
    <source>
        <dbReference type="ARBA" id="ARBA00023065"/>
    </source>
</evidence>
<dbReference type="PANTHER" id="PTHR13822">
    <property type="entry name" value="ATP SYNTHASE DELTA/EPSILON CHAIN"/>
    <property type="match status" value="1"/>
</dbReference>
<dbReference type="InterPro" id="IPR001469">
    <property type="entry name" value="ATP_synth_F1_dsu/esu"/>
</dbReference>
<evidence type="ECO:0000256" key="10">
    <source>
        <dbReference type="HAMAP-Rule" id="MF_00530"/>
    </source>
</evidence>
<evidence type="ECO:0000256" key="5">
    <source>
        <dbReference type="ARBA" id="ARBA00022781"/>
    </source>
</evidence>
<dbReference type="PANTHER" id="PTHR13822:SF10">
    <property type="entry name" value="ATP SYNTHASE EPSILON CHAIN, CHLOROPLASTIC"/>
    <property type="match status" value="1"/>
</dbReference>
<evidence type="ECO:0000256" key="2">
    <source>
        <dbReference type="ARBA" id="ARBA00004184"/>
    </source>
</evidence>
<comment type="subcellular location">
    <subcellularLocation>
        <location evidence="10">Cell membrane</location>
        <topology evidence="10">Peripheral membrane protein</topology>
    </subcellularLocation>
    <subcellularLocation>
        <location evidence="2">Endomembrane system</location>
        <topology evidence="2">Peripheral membrane protein</topology>
    </subcellularLocation>
</comment>
<dbReference type="NCBIfam" id="NF009978">
    <property type="entry name" value="PRK13443.1"/>
    <property type="match status" value="1"/>
</dbReference>
<organism evidence="13 14">
    <name type="scientific">Rhodobaculum claviforme</name>
    <dbReference type="NCBI Taxonomy" id="1549854"/>
    <lineage>
        <taxon>Bacteria</taxon>
        <taxon>Pseudomonadati</taxon>
        <taxon>Pseudomonadota</taxon>
        <taxon>Alphaproteobacteria</taxon>
        <taxon>Rhodobacterales</taxon>
        <taxon>Paracoccaceae</taxon>
        <taxon>Rhodobaculum</taxon>
    </lineage>
</organism>
<dbReference type="GO" id="GO:0045259">
    <property type="term" value="C:proton-transporting ATP synthase complex"/>
    <property type="evidence" value="ECO:0007669"/>
    <property type="project" value="UniProtKB-KW"/>
</dbReference>